<dbReference type="GO" id="GO:0003700">
    <property type="term" value="F:DNA-binding transcription factor activity"/>
    <property type="evidence" value="ECO:0007669"/>
    <property type="project" value="InterPro"/>
</dbReference>
<dbReference type="Pfam" id="PF07729">
    <property type="entry name" value="FCD"/>
    <property type="match status" value="1"/>
</dbReference>
<evidence type="ECO:0000256" key="1">
    <source>
        <dbReference type="ARBA" id="ARBA00023015"/>
    </source>
</evidence>
<accession>A0A2A4Z9U8</accession>
<protein>
    <submittedName>
        <fullName evidence="5">GntR family transcriptional regulator</fullName>
    </submittedName>
</protein>
<dbReference type="PROSITE" id="PS50949">
    <property type="entry name" value="HTH_GNTR"/>
    <property type="match status" value="1"/>
</dbReference>
<evidence type="ECO:0000256" key="3">
    <source>
        <dbReference type="ARBA" id="ARBA00023163"/>
    </source>
</evidence>
<name>A0A2A4Z9U8_9PROT</name>
<dbReference type="Gene3D" id="1.10.10.10">
    <property type="entry name" value="Winged helix-like DNA-binding domain superfamily/Winged helix DNA-binding domain"/>
    <property type="match status" value="1"/>
</dbReference>
<dbReference type="InterPro" id="IPR036390">
    <property type="entry name" value="WH_DNA-bd_sf"/>
</dbReference>
<dbReference type="PANTHER" id="PTHR43537">
    <property type="entry name" value="TRANSCRIPTIONAL REGULATOR, GNTR FAMILY"/>
    <property type="match status" value="1"/>
</dbReference>
<dbReference type="GO" id="GO:0003677">
    <property type="term" value="F:DNA binding"/>
    <property type="evidence" value="ECO:0007669"/>
    <property type="project" value="UniProtKB-KW"/>
</dbReference>
<dbReference type="PANTHER" id="PTHR43537:SF44">
    <property type="entry name" value="GNTR FAMILY REGULATORY PROTEIN"/>
    <property type="match status" value="1"/>
</dbReference>
<dbReference type="InterPro" id="IPR036388">
    <property type="entry name" value="WH-like_DNA-bd_sf"/>
</dbReference>
<dbReference type="SUPFAM" id="SSF48008">
    <property type="entry name" value="GntR ligand-binding domain-like"/>
    <property type="match status" value="1"/>
</dbReference>
<keyword evidence="2" id="KW-0238">DNA-binding</keyword>
<dbReference type="InterPro" id="IPR011711">
    <property type="entry name" value="GntR_C"/>
</dbReference>
<dbReference type="CDD" id="cd07377">
    <property type="entry name" value="WHTH_GntR"/>
    <property type="match status" value="1"/>
</dbReference>
<dbReference type="PRINTS" id="PR00035">
    <property type="entry name" value="HTHGNTR"/>
</dbReference>
<evidence type="ECO:0000313" key="5">
    <source>
        <dbReference type="EMBL" id="PCJ03745.1"/>
    </source>
</evidence>
<gene>
    <name evidence="5" type="ORF">COB13_00475</name>
</gene>
<dbReference type="SMART" id="SM00345">
    <property type="entry name" value="HTH_GNTR"/>
    <property type="match status" value="1"/>
</dbReference>
<evidence type="ECO:0000256" key="2">
    <source>
        <dbReference type="ARBA" id="ARBA00023125"/>
    </source>
</evidence>
<dbReference type="Pfam" id="PF00392">
    <property type="entry name" value="GntR"/>
    <property type="match status" value="1"/>
</dbReference>
<dbReference type="InterPro" id="IPR000524">
    <property type="entry name" value="Tscrpt_reg_HTH_GntR"/>
</dbReference>
<dbReference type="SMART" id="SM00895">
    <property type="entry name" value="FCD"/>
    <property type="match status" value="1"/>
</dbReference>
<proteinExistence type="predicted"/>
<dbReference type="Gene3D" id="1.20.120.530">
    <property type="entry name" value="GntR ligand-binding domain-like"/>
    <property type="match status" value="1"/>
</dbReference>
<evidence type="ECO:0000259" key="4">
    <source>
        <dbReference type="PROSITE" id="PS50949"/>
    </source>
</evidence>
<sequence length="238" mass="26231">MALQSKPTNKATGTLVSKVAKTLRSSILNGEFSQGEKLPSEAKLTAAHGVSRTVIREAIAALRSDGLVEARQGAGVFVLKSQRHRNTEQNLDKATLFSILELLEFRAPIEVDAAGLAAVRRSPAQEEAIFNSHADFLNCIEQNQPTSHADYALHIAIAEATNNPLFFNFIEKYGENVFSQFEAAASSSLLKQIYQEHELIVSAISNGDAAEARTAMKAHLDASQRRYRDMLRHKRQQN</sequence>
<keyword evidence="3" id="KW-0804">Transcription</keyword>
<dbReference type="InterPro" id="IPR008920">
    <property type="entry name" value="TF_FadR/GntR_C"/>
</dbReference>
<dbReference type="EMBL" id="NVUS01000001">
    <property type="protein sequence ID" value="PCJ03745.1"/>
    <property type="molecule type" value="Genomic_DNA"/>
</dbReference>
<reference key="1">
    <citation type="submission" date="2017-08" db="EMBL/GenBank/DDBJ databases">
        <title>A dynamic microbial community with high functional redundancy inhabits the cold, oxic subseafloor aquifer.</title>
        <authorList>
            <person name="Tully B.J."/>
            <person name="Wheat C.G."/>
            <person name="Glazer B.T."/>
            <person name="Huber J.A."/>
        </authorList>
    </citation>
    <scope>NUCLEOTIDE SEQUENCE [LARGE SCALE GENOMIC DNA]</scope>
</reference>
<comment type="caution">
    <text evidence="5">The sequence shown here is derived from an EMBL/GenBank/DDBJ whole genome shotgun (WGS) entry which is preliminary data.</text>
</comment>
<feature type="domain" description="HTH gntR-type" evidence="4">
    <location>
        <begin position="13"/>
        <end position="81"/>
    </location>
</feature>
<organism evidence="5">
    <name type="scientific">OCS116 cluster bacterium</name>
    <dbReference type="NCBI Taxonomy" id="2030921"/>
    <lineage>
        <taxon>Bacteria</taxon>
        <taxon>Pseudomonadati</taxon>
        <taxon>Pseudomonadota</taxon>
        <taxon>Alphaproteobacteria</taxon>
        <taxon>OCS116 cluster</taxon>
    </lineage>
</organism>
<keyword evidence="1" id="KW-0805">Transcription regulation</keyword>
<reference evidence="5" key="2">
    <citation type="journal article" date="2018" name="ISME J.">
        <title>A dynamic microbial community with high functional redundancy inhabits the cold, oxic subseafloor aquifer.</title>
        <authorList>
            <person name="Tully B.J."/>
            <person name="Wheat C.G."/>
            <person name="Glazer B.T."/>
            <person name="Huber J.A."/>
        </authorList>
    </citation>
    <scope>NUCLEOTIDE SEQUENCE</scope>
    <source>
        <strain evidence="5">NORP83</strain>
    </source>
</reference>
<dbReference type="SUPFAM" id="SSF46785">
    <property type="entry name" value="Winged helix' DNA-binding domain"/>
    <property type="match status" value="1"/>
</dbReference>
<dbReference type="AlphaFoldDB" id="A0A2A4Z9U8"/>